<dbReference type="AlphaFoldDB" id="A0A7T0LJI6"/>
<feature type="transmembrane region" description="Helical" evidence="7">
    <location>
        <begin position="106"/>
        <end position="126"/>
    </location>
</feature>
<evidence type="ECO:0000313" key="9">
    <source>
        <dbReference type="EMBL" id="QPL04815.1"/>
    </source>
</evidence>
<comment type="subcellular location">
    <subcellularLocation>
        <location evidence="1 7">Cell membrane</location>
        <topology evidence="1 7">Multi-pass membrane protein</topology>
    </subcellularLocation>
</comment>
<protein>
    <submittedName>
        <fullName evidence="9">Sugar ABC transporter permease</fullName>
    </submittedName>
</protein>
<keyword evidence="6 7" id="KW-0472">Membrane</keyword>
<dbReference type="CDD" id="cd06261">
    <property type="entry name" value="TM_PBP2"/>
    <property type="match status" value="1"/>
</dbReference>
<dbReference type="InterPro" id="IPR035906">
    <property type="entry name" value="MetI-like_sf"/>
</dbReference>
<accession>A0A7T0LJI6</accession>
<keyword evidence="3" id="KW-1003">Cell membrane</keyword>
<feature type="transmembrane region" description="Helical" evidence="7">
    <location>
        <begin position="75"/>
        <end position="94"/>
    </location>
</feature>
<sequence length="295" mass="33089">MSRVKQLNWTGIAFVAPSIVVVLALLIYPVLSSIWFSFTNKHLLRTDYDVIGLDNYTDLLTSPEYWNAFGVSVRWTAVSIILQLLAGLVLALALDRVPRGSAVFRTLLIVPWAFPAIITAFAWKWILNDVYGILPNLLTRSGLTESNIALLGNPVLTFWVVLGVNVWFGAPLFMVNILSALKTIPQEQYEAAMVDGASGWQRFRFITLTHIREVVGLLVVLRVIWVFNNFDMLFLLTGGGPGTRTTTLPIYAYQEGWNLRQLGVASTVTVLLLLFLLAIAMVAFRVMNRWDKERG</sequence>
<feature type="domain" description="ABC transmembrane type-1" evidence="8">
    <location>
        <begin position="69"/>
        <end position="283"/>
    </location>
</feature>
<keyword evidence="5 7" id="KW-1133">Transmembrane helix</keyword>
<keyword evidence="2 7" id="KW-0813">Transport</keyword>
<dbReference type="Pfam" id="PF00528">
    <property type="entry name" value="BPD_transp_1"/>
    <property type="match status" value="1"/>
</dbReference>
<evidence type="ECO:0000256" key="4">
    <source>
        <dbReference type="ARBA" id="ARBA00022692"/>
    </source>
</evidence>
<evidence type="ECO:0000256" key="5">
    <source>
        <dbReference type="ARBA" id="ARBA00022989"/>
    </source>
</evidence>
<dbReference type="GO" id="GO:0005886">
    <property type="term" value="C:plasma membrane"/>
    <property type="evidence" value="ECO:0007669"/>
    <property type="project" value="UniProtKB-SubCell"/>
</dbReference>
<gene>
    <name evidence="9" type="ORF">ID810_08610</name>
</gene>
<evidence type="ECO:0000256" key="3">
    <source>
        <dbReference type="ARBA" id="ARBA00022475"/>
    </source>
</evidence>
<feature type="transmembrane region" description="Helical" evidence="7">
    <location>
        <begin position="262"/>
        <end position="284"/>
    </location>
</feature>
<evidence type="ECO:0000256" key="1">
    <source>
        <dbReference type="ARBA" id="ARBA00004651"/>
    </source>
</evidence>
<evidence type="ECO:0000259" key="8">
    <source>
        <dbReference type="PROSITE" id="PS50928"/>
    </source>
</evidence>
<dbReference type="EMBL" id="CP063989">
    <property type="protein sequence ID" value="QPL04815.1"/>
    <property type="molecule type" value="Genomic_DNA"/>
</dbReference>
<dbReference type="PROSITE" id="PS50928">
    <property type="entry name" value="ABC_TM1"/>
    <property type="match status" value="1"/>
</dbReference>
<feature type="transmembrane region" description="Helical" evidence="7">
    <location>
        <begin position="214"/>
        <end position="236"/>
    </location>
</feature>
<dbReference type="SUPFAM" id="SSF161098">
    <property type="entry name" value="MetI-like"/>
    <property type="match status" value="1"/>
</dbReference>
<dbReference type="RefSeq" id="WP_166856658.1">
    <property type="nucleotide sequence ID" value="NZ_CP063989.1"/>
</dbReference>
<proteinExistence type="inferred from homology"/>
<evidence type="ECO:0000256" key="2">
    <source>
        <dbReference type="ARBA" id="ARBA00022448"/>
    </source>
</evidence>
<keyword evidence="4 7" id="KW-0812">Transmembrane</keyword>
<dbReference type="GO" id="GO:0055085">
    <property type="term" value="P:transmembrane transport"/>
    <property type="evidence" value="ECO:0007669"/>
    <property type="project" value="InterPro"/>
</dbReference>
<feature type="transmembrane region" description="Helical" evidence="7">
    <location>
        <begin position="12"/>
        <end position="38"/>
    </location>
</feature>
<dbReference type="InterPro" id="IPR000515">
    <property type="entry name" value="MetI-like"/>
</dbReference>
<dbReference type="PANTHER" id="PTHR43005">
    <property type="entry name" value="BLR7065 PROTEIN"/>
    <property type="match status" value="1"/>
</dbReference>
<feature type="transmembrane region" description="Helical" evidence="7">
    <location>
        <begin position="156"/>
        <end position="178"/>
    </location>
</feature>
<name>A0A7T0LJI6_9ACTO</name>
<evidence type="ECO:0000256" key="6">
    <source>
        <dbReference type="ARBA" id="ARBA00023136"/>
    </source>
</evidence>
<evidence type="ECO:0000313" key="10">
    <source>
        <dbReference type="Proteomes" id="UP000594637"/>
    </source>
</evidence>
<keyword evidence="10" id="KW-1185">Reference proteome</keyword>
<dbReference type="KEGG" id="arep:ID810_08610"/>
<dbReference type="PANTHER" id="PTHR43005:SF1">
    <property type="entry name" value="SPERMIDINE_PUTRESCINE TRANSPORT SYSTEM PERMEASE PROTEIN"/>
    <property type="match status" value="1"/>
</dbReference>
<organism evidence="9 10">
    <name type="scientific">Actinomyces respiraculi</name>
    <dbReference type="NCBI Taxonomy" id="2744574"/>
    <lineage>
        <taxon>Bacteria</taxon>
        <taxon>Bacillati</taxon>
        <taxon>Actinomycetota</taxon>
        <taxon>Actinomycetes</taxon>
        <taxon>Actinomycetales</taxon>
        <taxon>Actinomycetaceae</taxon>
        <taxon>Actinomyces</taxon>
    </lineage>
</organism>
<evidence type="ECO:0000256" key="7">
    <source>
        <dbReference type="RuleBase" id="RU363032"/>
    </source>
</evidence>
<comment type="similarity">
    <text evidence="7">Belongs to the binding-protein-dependent transport system permease family.</text>
</comment>
<dbReference type="Proteomes" id="UP000594637">
    <property type="component" value="Chromosome"/>
</dbReference>
<dbReference type="Gene3D" id="1.10.3720.10">
    <property type="entry name" value="MetI-like"/>
    <property type="match status" value="1"/>
</dbReference>
<reference evidence="9 10" key="1">
    <citation type="submission" date="2020-11" db="EMBL/GenBank/DDBJ databases">
        <title>Actinomyces sp. ZJ750.</title>
        <authorList>
            <person name="Zhou J."/>
        </authorList>
    </citation>
    <scope>NUCLEOTIDE SEQUENCE [LARGE SCALE GENOMIC DNA]</scope>
    <source>
        <strain evidence="9 10">ZJ750</strain>
    </source>
</reference>